<dbReference type="EMBL" id="CAKKNE010000002">
    <property type="protein sequence ID" value="CAH0369160.1"/>
    <property type="molecule type" value="Genomic_DNA"/>
</dbReference>
<reference evidence="2" key="1">
    <citation type="submission" date="2021-11" db="EMBL/GenBank/DDBJ databases">
        <authorList>
            <consortium name="Genoscope - CEA"/>
            <person name="William W."/>
        </authorList>
    </citation>
    <scope>NUCLEOTIDE SEQUENCE</scope>
</reference>
<evidence type="ECO:0000313" key="2">
    <source>
        <dbReference type="EMBL" id="CAH0369160.1"/>
    </source>
</evidence>
<accession>A0A8J2WWY5</accession>
<evidence type="ECO:0000313" key="3">
    <source>
        <dbReference type="Proteomes" id="UP000789595"/>
    </source>
</evidence>
<feature type="region of interest" description="Disordered" evidence="1">
    <location>
        <begin position="39"/>
        <end position="59"/>
    </location>
</feature>
<dbReference type="AlphaFoldDB" id="A0A8J2WWY5"/>
<comment type="caution">
    <text evidence="2">The sequence shown here is derived from an EMBL/GenBank/DDBJ whole genome shotgun (WGS) entry which is preliminary data.</text>
</comment>
<keyword evidence="3" id="KW-1185">Reference proteome</keyword>
<organism evidence="2 3">
    <name type="scientific">Pelagomonas calceolata</name>
    <dbReference type="NCBI Taxonomy" id="35677"/>
    <lineage>
        <taxon>Eukaryota</taxon>
        <taxon>Sar</taxon>
        <taxon>Stramenopiles</taxon>
        <taxon>Ochrophyta</taxon>
        <taxon>Pelagophyceae</taxon>
        <taxon>Pelagomonadales</taxon>
        <taxon>Pelagomonadaceae</taxon>
        <taxon>Pelagomonas</taxon>
    </lineage>
</organism>
<sequence length="292" mass="32304">PPPHGTVPARGDARLAVVVAVRPSLVVLQFIKAPAPQRDVDERNARDHTAPQHERPHRRRIPKRRVAAPRVPHAHGRQERRRRDPIYIRVAVAPPPLLVAARLLPIYFAVARARINRDDLRPVVRQRHVDRGQVPAVLHQTEPRRRGGVGGQGQLDGVERGAGLGQGHAPQRPVGFDAEARARGLAAVAPGGLGAAQPAPRAEPHAVAVDVGARRRCYEEQESGRHATRSRSRLQRLAQLRHQRDRRRAFRSVFSAAAVDHRCLLFTAAALISCELHSPPQSIDLCHAKTRY</sequence>
<feature type="region of interest" description="Disordered" evidence="1">
    <location>
        <begin position="142"/>
        <end position="173"/>
    </location>
</feature>
<protein>
    <submittedName>
        <fullName evidence="2">Uncharacterized protein</fullName>
    </submittedName>
</protein>
<feature type="compositionally biased region" description="Gly residues" evidence="1">
    <location>
        <begin position="148"/>
        <end position="166"/>
    </location>
</feature>
<feature type="compositionally biased region" description="Basic and acidic residues" evidence="1">
    <location>
        <begin position="39"/>
        <end position="54"/>
    </location>
</feature>
<feature type="non-terminal residue" evidence="2">
    <location>
        <position position="1"/>
    </location>
</feature>
<name>A0A8J2WWY5_9STRA</name>
<evidence type="ECO:0000256" key="1">
    <source>
        <dbReference type="SAM" id="MobiDB-lite"/>
    </source>
</evidence>
<proteinExistence type="predicted"/>
<gene>
    <name evidence="2" type="ORF">PECAL_2P22710</name>
</gene>
<dbReference type="Proteomes" id="UP000789595">
    <property type="component" value="Unassembled WGS sequence"/>
</dbReference>